<organism evidence="1">
    <name type="scientific">Eucalyptus grandis</name>
    <name type="common">Flooded gum</name>
    <dbReference type="NCBI Taxonomy" id="71139"/>
    <lineage>
        <taxon>Eukaryota</taxon>
        <taxon>Viridiplantae</taxon>
        <taxon>Streptophyta</taxon>
        <taxon>Embryophyta</taxon>
        <taxon>Tracheophyta</taxon>
        <taxon>Spermatophyta</taxon>
        <taxon>Magnoliopsida</taxon>
        <taxon>eudicotyledons</taxon>
        <taxon>Gunneridae</taxon>
        <taxon>Pentapetalae</taxon>
        <taxon>rosids</taxon>
        <taxon>malvids</taxon>
        <taxon>Myrtales</taxon>
        <taxon>Myrtaceae</taxon>
        <taxon>Myrtoideae</taxon>
        <taxon>Eucalypteae</taxon>
        <taxon>Eucalyptus</taxon>
    </lineage>
</organism>
<dbReference type="Gramene" id="KCW77488">
    <property type="protein sequence ID" value="KCW77488"/>
    <property type="gene ID" value="EUGRSUZ_D01825"/>
</dbReference>
<proteinExistence type="predicted"/>
<name>A0A059CGB8_EUCGR</name>
<dbReference type="EMBL" id="KK198756">
    <property type="protein sequence ID" value="KCW77488.1"/>
    <property type="molecule type" value="Genomic_DNA"/>
</dbReference>
<dbReference type="OMA" id="RHSHRNT"/>
<dbReference type="InParanoid" id="A0A059CGB8"/>
<evidence type="ECO:0000313" key="1">
    <source>
        <dbReference type="EMBL" id="KCW77488.1"/>
    </source>
</evidence>
<gene>
    <name evidence="1" type="ORF">EUGRSUZ_D01825</name>
</gene>
<protein>
    <submittedName>
        <fullName evidence="1">Uncharacterized protein</fullName>
    </submittedName>
</protein>
<sequence length="72" mass="7863">MNGKVSNVAPSSVMLGNRGCFIRGRPLPKRGQIKYRIAATAFHSIATAIARAASSSHRQHSSSCKKEFFRES</sequence>
<reference evidence="1" key="1">
    <citation type="submission" date="2013-07" db="EMBL/GenBank/DDBJ databases">
        <title>The genome of Eucalyptus grandis.</title>
        <authorList>
            <person name="Schmutz J."/>
            <person name="Hayes R."/>
            <person name="Myburg A."/>
            <person name="Tuskan G."/>
            <person name="Grattapaglia D."/>
            <person name="Rokhsar D.S."/>
        </authorList>
    </citation>
    <scope>NUCLEOTIDE SEQUENCE</scope>
    <source>
        <tissue evidence="1">Leaf extractions</tissue>
    </source>
</reference>
<dbReference type="AlphaFoldDB" id="A0A059CGB8"/>
<accession>A0A059CGB8</accession>